<dbReference type="EMBL" id="BARU01037344">
    <property type="protein sequence ID" value="GAH87122.1"/>
    <property type="molecule type" value="Genomic_DNA"/>
</dbReference>
<organism evidence="1">
    <name type="scientific">marine sediment metagenome</name>
    <dbReference type="NCBI Taxonomy" id="412755"/>
    <lineage>
        <taxon>unclassified sequences</taxon>
        <taxon>metagenomes</taxon>
        <taxon>ecological metagenomes</taxon>
    </lineage>
</organism>
<protein>
    <submittedName>
        <fullName evidence="1">Uncharacterized protein</fullName>
    </submittedName>
</protein>
<name>X1IZI0_9ZZZZ</name>
<proteinExistence type="predicted"/>
<reference evidence="1" key="1">
    <citation type="journal article" date="2014" name="Front. Microbiol.">
        <title>High frequency of phylogenetically diverse reductive dehalogenase-homologous genes in deep subseafloor sedimentary metagenomes.</title>
        <authorList>
            <person name="Kawai M."/>
            <person name="Futagami T."/>
            <person name="Toyoda A."/>
            <person name="Takaki Y."/>
            <person name="Nishi S."/>
            <person name="Hori S."/>
            <person name="Arai W."/>
            <person name="Tsubouchi T."/>
            <person name="Morono Y."/>
            <person name="Uchiyama I."/>
            <person name="Ito T."/>
            <person name="Fujiyama A."/>
            <person name="Inagaki F."/>
            <person name="Takami H."/>
        </authorList>
    </citation>
    <scope>NUCLEOTIDE SEQUENCE</scope>
    <source>
        <strain evidence="1">Expedition CK06-06</strain>
    </source>
</reference>
<evidence type="ECO:0000313" key="1">
    <source>
        <dbReference type="EMBL" id="GAH87122.1"/>
    </source>
</evidence>
<dbReference type="AlphaFoldDB" id="X1IZI0"/>
<sequence>MDFDMGTPLPPNERGDLCNVCWGPGKPFGDTPTPHVIIARLTSLLPGEFWDAPAEQLLLVSHYLEQKVAPCEWSINDGSFVWDLNYNVQHTDFDVWRISDHELVFRTPLFFPCAIDLPNSLVDPAGNVAYNGFVNFTWDPEDL</sequence>
<accession>X1IZI0</accession>
<comment type="caution">
    <text evidence="1">The sequence shown here is derived from an EMBL/GenBank/DDBJ whole genome shotgun (WGS) entry which is preliminary data.</text>
</comment>
<gene>
    <name evidence="1" type="ORF">S03H2_58212</name>
</gene>